<feature type="transmembrane region" description="Helical" evidence="1">
    <location>
        <begin position="416"/>
        <end position="435"/>
    </location>
</feature>
<feature type="transmembrane region" description="Helical" evidence="1">
    <location>
        <begin position="101"/>
        <end position="122"/>
    </location>
</feature>
<accession>A0ABU3KR35</accession>
<organism evidence="2 3">
    <name type="scientific">Rhodoferax potami</name>
    <dbReference type="NCBI Taxonomy" id="3068338"/>
    <lineage>
        <taxon>Bacteria</taxon>
        <taxon>Pseudomonadati</taxon>
        <taxon>Pseudomonadota</taxon>
        <taxon>Betaproteobacteria</taxon>
        <taxon>Burkholderiales</taxon>
        <taxon>Comamonadaceae</taxon>
        <taxon>Rhodoferax</taxon>
    </lineage>
</organism>
<gene>
    <name evidence="2" type="ORF">RAE19_16110</name>
</gene>
<feature type="transmembrane region" description="Helical" evidence="1">
    <location>
        <begin position="20"/>
        <end position="40"/>
    </location>
</feature>
<feature type="transmembrane region" description="Helical" evidence="1">
    <location>
        <begin position="248"/>
        <end position="267"/>
    </location>
</feature>
<dbReference type="RefSeq" id="WP_313875830.1">
    <property type="nucleotide sequence ID" value="NZ_JAVBIK010000001.1"/>
</dbReference>
<keyword evidence="3" id="KW-1185">Reference proteome</keyword>
<feature type="transmembrane region" description="Helical" evidence="1">
    <location>
        <begin position="210"/>
        <end position="228"/>
    </location>
</feature>
<evidence type="ECO:0008006" key="4">
    <source>
        <dbReference type="Google" id="ProtNLM"/>
    </source>
</evidence>
<comment type="caution">
    <text evidence="2">The sequence shown here is derived from an EMBL/GenBank/DDBJ whole genome shotgun (WGS) entry which is preliminary data.</text>
</comment>
<name>A0ABU3KR35_9BURK</name>
<feature type="transmembrane region" description="Helical" evidence="1">
    <location>
        <begin position="343"/>
        <end position="361"/>
    </location>
</feature>
<evidence type="ECO:0000256" key="1">
    <source>
        <dbReference type="SAM" id="Phobius"/>
    </source>
</evidence>
<feature type="transmembrane region" description="Helical" evidence="1">
    <location>
        <begin position="287"/>
        <end position="306"/>
    </location>
</feature>
<keyword evidence="1" id="KW-0812">Transmembrane</keyword>
<feature type="transmembrane region" description="Helical" evidence="1">
    <location>
        <begin position="61"/>
        <end position="81"/>
    </location>
</feature>
<protein>
    <recommendedName>
        <fullName evidence="4">Inner membrane transmembrane protein</fullName>
    </recommendedName>
</protein>
<keyword evidence="1" id="KW-1133">Transmembrane helix</keyword>
<feature type="transmembrane region" description="Helical" evidence="1">
    <location>
        <begin position="318"/>
        <end position="337"/>
    </location>
</feature>
<evidence type="ECO:0000313" key="2">
    <source>
        <dbReference type="EMBL" id="MDT7520212.1"/>
    </source>
</evidence>
<feature type="transmembrane region" description="Helical" evidence="1">
    <location>
        <begin position="171"/>
        <end position="190"/>
    </location>
</feature>
<feature type="transmembrane region" description="Helical" evidence="1">
    <location>
        <begin position="447"/>
        <end position="469"/>
    </location>
</feature>
<keyword evidence="1" id="KW-0472">Membrane</keyword>
<sequence>MNHPTPAIVAQTSVRRLPRLALLLLCLAFIAAGFIGRDAWRSADLSALGFMAALSRGEASWWYPTMLGVAPDFPSLLPYWLGAWALQLAPPGVNADFWVRIPFILLLTLAFVSTWYGSYYLARTPAAQPVAFAFGGEAHPTDYARAMADGGLLAFMASLGLAQLSHETTPALAQLGFSALLFYALSALPYHRVAPLVCAGLGMLGMSLSGAPALALMFGVGGACIHGVDRRSANDEGNPLRHQTLDAALLLVMALAVAWIAKILGLWVWKVEWPTLTWDYWNGHIQLLLWFTWPAWPLALYSAWRWRKHLFNLNISRHLSLPAWFIVTSVGTMLLSGAPDRTLLLALPAFAAMAAFALPTLRRQVAALIDWFTLLFFTGCGIVIWVVWIAMQTGTPPQPAANVARLAPGYEAEFQILPFAFAVLATLAWGWLVRWRAGRHRAAIWKSLVLPASGASLCWLLLMTLWMPLLDYAQSAKTMVKQTRATIQTGQCAIVLNLDPAQTAALGWYGGIDLQPINTTKACKWMLTEPARNSEMPAGVDRTIWGAHTLVQHPVAGSEMFWILKRQ</sequence>
<reference evidence="2 3" key="1">
    <citation type="submission" date="2023-08" db="EMBL/GenBank/DDBJ databases">
        <title>Rhodoferax potami sp. nov. and Rhodoferax mekongensis sp. nov., isolated from the Mekong River in Thailand.</title>
        <authorList>
            <person name="Kitikhun S."/>
            <person name="Charoenyingcharoen P."/>
            <person name="Siriarchawattana P."/>
            <person name="Likhitrattanapisal S."/>
            <person name="Nilsakha T."/>
            <person name="Chanpet A."/>
            <person name="Rattanawaree P."/>
            <person name="Ingsriswang S."/>
        </authorList>
    </citation>
    <scope>NUCLEOTIDE SEQUENCE [LARGE SCALE GENOMIC DNA]</scope>
    <source>
        <strain evidence="2 3">TBRC 17660</strain>
    </source>
</reference>
<dbReference type="Proteomes" id="UP001321700">
    <property type="component" value="Unassembled WGS sequence"/>
</dbReference>
<dbReference type="EMBL" id="JAVBIK010000001">
    <property type="protein sequence ID" value="MDT7520212.1"/>
    <property type="molecule type" value="Genomic_DNA"/>
</dbReference>
<feature type="transmembrane region" description="Helical" evidence="1">
    <location>
        <begin position="368"/>
        <end position="391"/>
    </location>
</feature>
<proteinExistence type="predicted"/>
<evidence type="ECO:0000313" key="3">
    <source>
        <dbReference type="Proteomes" id="UP001321700"/>
    </source>
</evidence>